<dbReference type="Pfam" id="PF13855">
    <property type="entry name" value="LRR_8"/>
    <property type="match status" value="1"/>
</dbReference>
<dbReference type="AlphaFoldDB" id="A0AAE3U9S8"/>
<dbReference type="InterPro" id="IPR001611">
    <property type="entry name" value="Leu-rich_rpt"/>
</dbReference>
<evidence type="ECO:0000256" key="2">
    <source>
        <dbReference type="ARBA" id="ARBA00022737"/>
    </source>
</evidence>
<name>A0AAE3U9S8_9BACT</name>
<dbReference type="Pfam" id="PF12799">
    <property type="entry name" value="LRR_4"/>
    <property type="match status" value="1"/>
</dbReference>
<accession>A0AAE3U9S8</accession>
<dbReference type="PROSITE" id="PS51450">
    <property type="entry name" value="LRR"/>
    <property type="match status" value="2"/>
</dbReference>
<protein>
    <submittedName>
        <fullName evidence="3">Leucine-rich repeat domain-containing protein</fullName>
    </submittedName>
</protein>
<dbReference type="InterPro" id="IPR003591">
    <property type="entry name" value="Leu-rich_rpt_typical-subtyp"/>
</dbReference>
<sequence length="220" mass="25419">MLYTTQEKENVLRLLQSGQNASIELGIEIAKSLEIDICEFIADTEILYEWMMTGVGYQAWEISLVNQFKITYSTHILGLSSLYISEIPVQIRHMNQLTELYLSDNYIKDLPMELEVLTNLKTLDLAKNQLNGLPKHLFKLITLENLNLEGNKLQEVSSEIAKLQYMKTLNLQNNQLRSLPEEIKQLTQLIVLHLSGNPLKIEDIAQIRVWLPKCNIIFFK</sequence>
<dbReference type="GO" id="GO:0005737">
    <property type="term" value="C:cytoplasm"/>
    <property type="evidence" value="ECO:0007669"/>
    <property type="project" value="TreeGrafter"/>
</dbReference>
<dbReference type="InterPro" id="IPR025875">
    <property type="entry name" value="Leu-rich_rpt_4"/>
</dbReference>
<dbReference type="PRINTS" id="PR00019">
    <property type="entry name" value="LEURICHRPT"/>
</dbReference>
<evidence type="ECO:0000256" key="1">
    <source>
        <dbReference type="ARBA" id="ARBA00022614"/>
    </source>
</evidence>
<evidence type="ECO:0000313" key="3">
    <source>
        <dbReference type="EMBL" id="MDJ1485429.1"/>
    </source>
</evidence>
<dbReference type="SUPFAM" id="SSF52058">
    <property type="entry name" value="L domain-like"/>
    <property type="match status" value="1"/>
</dbReference>
<dbReference type="PANTHER" id="PTHR48051:SF1">
    <property type="entry name" value="RAS SUPPRESSOR PROTEIN 1"/>
    <property type="match status" value="1"/>
</dbReference>
<dbReference type="RefSeq" id="WP_313987983.1">
    <property type="nucleotide sequence ID" value="NZ_JASJOS010000020.1"/>
</dbReference>
<evidence type="ECO:0000313" key="4">
    <source>
        <dbReference type="Proteomes" id="UP001241110"/>
    </source>
</evidence>
<reference evidence="3" key="1">
    <citation type="submission" date="2023-05" db="EMBL/GenBank/DDBJ databases">
        <authorList>
            <person name="Zhang X."/>
        </authorList>
    </citation>
    <scope>NUCLEOTIDE SEQUENCE</scope>
    <source>
        <strain evidence="3">YF14B1</strain>
    </source>
</reference>
<keyword evidence="2" id="KW-0677">Repeat</keyword>
<dbReference type="InterPro" id="IPR032675">
    <property type="entry name" value="LRR_dom_sf"/>
</dbReference>
<comment type="caution">
    <text evidence="3">The sequence shown here is derived from an EMBL/GenBank/DDBJ whole genome shotgun (WGS) entry which is preliminary data.</text>
</comment>
<dbReference type="EMBL" id="JASJOS010000020">
    <property type="protein sequence ID" value="MDJ1485429.1"/>
    <property type="molecule type" value="Genomic_DNA"/>
</dbReference>
<gene>
    <name evidence="3" type="ORF">QNI16_33370</name>
</gene>
<dbReference type="InterPro" id="IPR050216">
    <property type="entry name" value="LRR_domain-containing"/>
</dbReference>
<proteinExistence type="predicted"/>
<dbReference type="Proteomes" id="UP001241110">
    <property type="component" value="Unassembled WGS sequence"/>
</dbReference>
<dbReference type="PANTHER" id="PTHR48051">
    <property type="match status" value="1"/>
</dbReference>
<dbReference type="SMART" id="SM00369">
    <property type="entry name" value="LRR_TYP"/>
    <property type="match status" value="3"/>
</dbReference>
<keyword evidence="1" id="KW-0433">Leucine-rich repeat</keyword>
<organism evidence="3 4">
    <name type="scientific">Xanthocytophaga flava</name>
    <dbReference type="NCBI Taxonomy" id="3048013"/>
    <lineage>
        <taxon>Bacteria</taxon>
        <taxon>Pseudomonadati</taxon>
        <taxon>Bacteroidota</taxon>
        <taxon>Cytophagia</taxon>
        <taxon>Cytophagales</taxon>
        <taxon>Rhodocytophagaceae</taxon>
        <taxon>Xanthocytophaga</taxon>
    </lineage>
</organism>
<dbReference type="Gene3D" id="3.80.10.10">
    <property type="entry name" value="Ribonuclease Inhibitor"/>
    <property type="match status" value="1"/>
</dbReference>